<evidence type="ECO:0000313" key="3">
    <source>
        <dbReference type="Proteomes" id="UP000306980"/>
    </source>
</evidence>
<dbReference type="AlphaFoldDB" id="A0A549YJ91"/>
<reference evidence="2 4" key="2">
    <citation type="submission" date="2019-07" db="EMBL/GenBank/DDBJ databases">
        <title>Genomic analysis of Lentibacillus sp. NKC851-2.</title>
        <authorList>
            <person name="Oh Y.J."/>
        </authorList>
    </citation>
    <scope>NUCLEOTIDE SEQUENCE [LARGE SCALE GENOMIC DNA]</scope>
    <source>
        <strain evidence="2 4">NKC851-2</strain>
    </source>
</reference>
<comment type="caution">
    <text evidence="2">The sequence shown here is derived from an EMBL/GenBank/DDBJ whole genome shotgun (WGS) entry which is preliminary data.</text>
</comment>
<dbReference type="Proteomes" id="UP000306980">
    <property type="component" value="Unassembled WGS sequence"/>
</dbReference>
<accession>A0A5S3QMF4</accession>
<dbReference type="Proteomes" id="UP000319280">
    <property type="component" value="Unassembled WGS sequence"/>
</dbReference>
<dbReference type="EMBL" id="VJMZ01000001">
    <property type="protein sequence ID" value="TRM11945.1"/>
    <property type="molecule type" value="Genomic_DNA"/>
</dbReference>
<proteinExistence type="predicted"/>
<reference evidence="1 3" key="1">
    <citation type="submission" date="2019-05" db="EMBL/GenBank/DDBJ databases">
        <title>Genomic analysis of Lentibacillus sp. NKC220-2.</title>
        <authorList>
            <person name="Oh Y.J."/>
        </authorList>
    </citation>
    <scope>NUCLEOTIDE SEQUENCE [LARGE SCALE GENOMIC DNA]</scope>
    <source>
        <strain evidence="1 3">NKC220-2</strain>
    </source>
</reference>
<evidence type="ECO:0000313" key="4">
    <source>
        <dbReference type="Proteomes" id="UP000319280"/>
    </source>
</evidence>
<dbReference type="RefSeq" id="WP_138604035.1">
    <property type="nucleotide sequence ID" value="NZ_VCIA01000001.1"/>
</dbReference>
<name>A0A549YJ91_9BACI</name>
<sequence>MGYLLPVNHYQYRDYQRRVTKDKHNPFYIDKPNKTIPVAKYQNTDKGRKRDVPLILTTPTDIEAIYTEITGKGRHINQLV</sequence>
<organism evidence="2 4">
    <name type="scientific">Lentibacillus cibarius</name>
    <dbReference type="NCBI Taxonomy" id="2583219"/>
    <lineage>
        <taxon>Bacteria</taxon>
        <taxon>Bacillati</taxon>
        <taxon>Bacillota</taxon>
        <taxon>Bacilli</taxon>
        <taxon>Bacillales</taxon>
        <taxon>Bacillaceae</taxon>
        <taxon>Lentibacillus</taxon>
    </lineage>
</organism>
<dbReference type="OrthoDB" id="2706316at2"/>
<evidence type="ECO:0000313" key="2">
    <source>
        <dbReference type="EMBL" id="TRM11945.1"/>
    </source>
</evidence>
<dbReference type="EMBL" id="VCIA01000001">
    <property type="protein sequence ID" value="TMN23142.1"/>
    <property type="molecule type" value="Genomic_DNA"/>
</dbReference>
<keyword evidence="4" id="KW-1185">Reference proteome</keyword>
<protein>
    <submittedName>
        <fullName evidence="2">Uncharacterized protein</fullName>
    </submittedName>
</protein>
<gene>
    <name evidence="1" type="ORF">FFL34_14380</name>
    <name evidence="2" type="ORF">FH966_09740</name>
</gene>
<accession>A0A549YJ91</accession>
<evidence type="ECO:0000313" key="1">
    <source>
        <dbReference type="EMBL" id="TMN23142.1"/>
    </source>
</evidence>